<dbReference type="PANTHER" id="PTHR34239">
    <property type="entry name" value="APPLE DOMAIN-CONTAINING PROTEIN"/>
    <property type="match status" value="1"/>
</dbReference>
<reference evidence="2 3" key="1">
    <citation type="submission" date="2019-05" db="EMBL/GenBank/DDBJ databases">
        <title>Another draft genome of Portunus trituberculatus and its Hox gene families provides insights of decapod evolution.</title>
        <authorList>
            <person name="Jeong J.-H."/>
            <person name="Song I."/>
            <person name="Kim S."/>
            <person name="Choi T."/>
            <person name="Kim D."/>
            <person name="Ryu S."/>
            <person name="Kim W."/>
        </authorList>
    </citation>
    <scope>NUCLEOTIDE SEQUENCE [LARGE SCALE GENOMIC DNA]</scope>
    <source>
        <tissue evidence="2">Muscle</tissue>
    </source>
</reference>
<sequence length="324" mass="35302">MKALAASCSDMDKLKEERILGPSCGADDAAAPDGVNIRPAGQEVPPSSSPTGSSGFIPAVHCLSSMTMTLRMTCSLIVSSCSVPGLTGPVDEVSAGIDKHVADVNHVFDNGLREEEYKEILDDVATKRPDNCHALAPVNCNSQVLDALKTDDKKADFRMKDVGKDIIKAATILTKSLTVLDKIAQIGQPDVAHEVGMLNGGLALLGNTNHKNNLAHRFIIKRKINQKYAHLCSDKMPMTHLLFDDDVSQSAKHTEESEMLKSKIVTRKPLPTWKFGASKFRGSSGNMPYIGFMSRFHPYGQWTFGHRQGSEAKHSRGRGHNPRQ</sequence>
<proteinExistence type="predicted"/>
<evidence type="ECO:0000256" key="1">
    <source>
        <dbReference type="SAM" id="MobiDB-lite"/>
    </source>
</evidence>
<organism evidence="2 3">
    <name type="scientific">Portunus trituberculatus</name>
    <name type="common">Swimming crab</name>
    <name type="synonym">Neptunus trituberculatus</name>
    <dbReference type="NCBI Taxonomy" id="210409"/>
    <lineage>
        <taxon>Eukaryota</taxon>
        <taxon>Metazoa</taxon>
        <taxon>Ecdysozoa</taxon>
        <taxon>Arthropoda</taxon>
        <taxon>Crustacea</taxon>
        <taxon>Multicrustacea</taxon>
        <taxon>Malacostraca</taxon>
        <taxon>Eumalacostraca</taxon>
        <taxon>Eucarida</taxon>
        <taxon>Decapoda</taxon>
        <taxon>Pleocyemata</taxon>
        <taxon>Brachyura</taxon>
        <taxon>Eubrachyura</taxon>
        <taxon>Portunoidea</taxon>
        <taxon>Portunidae</taxon>
        <taxon>Portuninae</taxon>
        <taxon>Portunus</taxon>
    </lineage>
</organism>
<dbReference type="EMBL" id="VSRR010012694">
    <property type="protein sequence ID" value="MPC54872.1"/>
    <property type="molecule type" value="Genomic_DNA"/>
</dbReference>
<dbReference type="AlphaFoldDB" id="A0A5B7G7D8"/>
<feature type="region of interest" description="Disordered" evidence="1">
    <location>
        <begin position="305"/>
        <end position="324"/>
    </location>
</feature>
<comment type="caution">
    <text evidence="2">The sequence shown here is derived from an EMBL/GenBank/DDBJ whole genome shotgun (WGS) entry which is preliminary data.</text>
</comment>
<name>A0A5B7G7D8_PORTR</name>
<gene>
    <name evidence="2" type="ORF">E2C01_048800</name>
</gene>
<evidence type="ECO:0000313" key="3">
    <source>
        <dbReference type="Proteomes" id="UP000324222"/>
    </source>
</evidence>
<feature type="compositionally biased region" description="Basic residues" evidence="1">
    <location>
        <begin position="315"/>
        <end position="324"/>
    </location>
</feature>
<dbReference type="Proteomes" id="UP000324222">
    <property type="component" value="Unassembled WGS sequence"/>
</dbReference>
<dbReference type="PANTHER" id="PTHR34239:SF2">
    <property type="entry name" value="TRANSPOSABLE ELEMENT P TRANSPOSASE_THAP9 CONSERVED DOMAIN-CONTAINING PROTEIN"/>
    <property type="match status" value="1"/>
</dbReference>
<evidence type="ECO:0000313" key="2">
    <source>
        <dbReference type="EMBL" id="MPC54872.1"/>
    </source>
</evidence>
<accession>A0A5B7G7D8</accession>
<keyword evidence="3" id="KW-1185">Reference proteome</keyword>
<dbReference type="OrthoDB" id="7701249at2759"/>
<protein>
    <submittedName>
        <fullName evidence="2">Uncharacterized protein</fullName>
    </submittedName>
</protein>
<feature type="region of interest" description="Disordered" evidence="1">
    <location>
        <begin position="22"/>
        <end position="53"/>
    </location>
</feature>